<dbReference type="InterPro" id="IPR007372">
    <property type="entry name" value="Lipid/polyisoprenoid-bd_YceI"/>
</dbReference>
<dbReference type="Proteomes" id="UP000248553">
    <property type="component" value="Unassembled WGS sequence"/>
</dbReference>
<dbReference type="PANTHER" id="PTHR34406:SF1">
    <property type="entry name" value="PROTEIN YCEI"/>
    <property type="match status" value="1"/>
</dbReference>
<dbReference type="InterPro" id="IPR036761">
    <property type="entry name" value="TTHA0802/YceI-like_sf"/>
</dbReference>
<feature type="compositionally biased region" description="Polar residues" evidence="1">
    <location>
        <begin position="22"/>
        <end position="36"/>
    </location>
</feature>
<feature type="region of interest" description="Disordered" evidence="1">
    <location>
        <begin position="1"/>
        <end position="83"/>
    </location>
</feature>
<protein>
    <recommendedName>
        <fullName evidence="2">Lipid/polyisoprenoid-binding YceI-like domain-containing protein</fullName>
    </recommendedName>
</protein>
<evidence type="ECO:0000313" key="3">
    <source>
        <dbReference type="EMBL" id="RAK70447.1"/>
    </source>
</evidence>
<dbReference type="Pfam" id="PF04264">
    <property type="entry name" value="YceI"/>
    <property type="match status" value="1"/>
</dbReference>
<sequence length="359" mass="38253">MVCPAAVRKRTSTRVPKGPASGSCSCSVKFSTSPSVGTAPAPRPARRSNRGKPPNRPSRQAAPHRINTLGFRKKARKTASGRRNAGIACNAGSRRELRCSTFLAPPGNQVSPALRVRRRNRRRLSPLVYLRRQSRRFPSHIPLPRMKNLVLPLLTAAALLTLPSFTTPLAPAGSAVSRKDAAETYAAQPQLSTLGWVAKKVGGQHNGAVPLKEGAVQVKGKQIVGGTFTFDVAGLTVADSQSPRLLAHLKSDDFFSTEKNPTATFVITSLKTTKPDAAGNNAEVTGNLTIKGITQAISFPAKVGVKDGVAAASGTATVDRTKFDIKFRSKSLLDTAADKVIDDNFTLNFNVVAKKDARS</sequence>
<name>A0A328BTJ4_9BACT</name>
<keyword evidence="4" id="KW-1185">Reference proteome</keyword>
<evidence type="ECO:0000313" key="4">
    <source>
        <dbReference type="Proteomes" id="UP000248553"/>
    </source>
</evidence>
<dbReference type="Gene3D" id="2.40.128.110">
    <property type="entry name" value="Lipid/polyisoprenoid-binding, YceI-like"/>
    <property type="match status" value="1"/>
</dbReference>
<feature type="domain" description="Lipid/polyisoprenoid-binding YceI-like" evidence="2">
    <location>
        <begin position="184"/>
        <end position="354"/>
    </location>
</feature>
<comment type="caution">
    <text evidence="3">The sequence shown here is derived from an EMBL/GenBank/DDBJ whole genome shotgun (WGS) entry which is preliminary data.</text>
</comment>
<feature type="compositionally biased region" description="Basic residues" evidence="1">
    <location>
        <begin position="71"/>
        <end position="80"/>
    </location>
</feature>
<dbReference type="SUPFAM" id="SSF101874">
    <property type="entry name" value="YceI-like"/>
    <property type="match status" value="1"/>
</dbReference>
<evidence type="ECO:0000256" key="1">
    <source>
        <dbReference type="SAM" id="MobiDB-lite"/>
    </source>
</evidence>
<dbReference type="AlphaFoldDB" id="A0A328BTJ4"/>
<evidence type="ECO:0000259" key="2">
    <source>
        <dbReference type="SMART" id="SM00867"/>
    </source>
</evidence>
<dbReference type="EMBL" id="QHKM01000001">
    <property type="protein sequence ID" value="RAK70447.1"/>
    <property type="molecule type" value="Genomic_DNA"/>
</dbReference>
<proteinExistence type="predicted"/>
<dbReference type="PANTHER" id="PTHR34406">
    <property type="entry name" value="PROTEIN YCEI"/>
    <property type="match status" value="1"/>
</dbReference>
<gene>
    <name evidence="3" type="ORF">DLM85_06335</name>
</gene>
<organism evidence="3 4">
    <name type="scientific">Hymenobacter edaphi</name>
    <dbReference type="NCBI Taxonomy" id="2211146"/>
    <lineage>
        <taxon>Bacteria</taxon>
        <taxon>Pseudomonadati</taxon>
        <taxon>Bacteroidota</taxon>
        <taxon>Cytophagia</taxon>
        <taxon>Cytophagales</taxon>
        <taxon>Hymenobacteraceae</taxon>
        <taxon>Hymenobacter</taxon>
    </lineage>
</organism>
<accession>A0A328BTJ4</accession>
<reference evidence="4" key="1">
    <citation type="submission" date="2018-05" db="EMBL/GenBank/DDBJ databases">
        <authorList>
            <person name="Nie L."/>
        </authorList>
    </citation>
    <scope>NUCLEOTIDE SEQUENCE [LARGE SCALE GENOMIC DNA]</scope>
    <source>
        <strain evidence="4">NL</strain>
    </source>
</reference>
<dbReference type="SMART" id="SM00867">
    <property type="entry name" value="YceI"/>
    <property type="match status" value="1"/>
</dbReference>